<comment type="caution">
    <text evidence="1">The sequence shown here is derived from an EMBL/GenBank/DDBJ whole genome shotgun (WGS) entry which is preliminary data.</text>
</comment>
<dbReference type="Proteomes" id="UP001500238">
    <property type="component" value="Unassembled WGS sequence"/>
</dbReference>
<evidence type="ECO:0000313" key="2">
    <source>
        <dbReference type="Proteomes" id="UP001500238"/>
    </source>
</evidence>
<dbReference type="EMBL" id="BAAAES010000008">
    <property type="protein sequence ID" value="GAA0667141.1"/>
    <property type="molecule type" value="Genomic_DNA"/>
</dbReference>
<evidence type="ECO:0000313" key="1">
    <source>
        <dbReference type="EMBL" id="GAA0667141.1"/>
    </source>
</evidence>
<reference evidence="2" key="1">
    <citation type="journal article" date="2019" name="Int. J. Syst. Evol. Microbiol.">
        <title>The Global Catalogue of Microorganisms (GCM) 10K type strain sequencing project: providing services to taxonomists for standard genome sequencing and annotation.</title>
        <authorList>
            <consortium name="The Broad Institute Genomics Platform"/>
            <consortium name="The Broad Institute Genome Sequencing Center for Infectious Disease"/>
            <person name="Wu L."/>
            <person name="Ma J."/>
        </authorList>
    </citation>
    <scope>NUCLEOTIDE SEQUENCE [LARGE SCALE GENOMIC DNA]</scope>
    <source>
        <strain evidence="2">JCM 14603</strain>
    </source>
</reference>
<organism evidence="1 2">
    <name type="scientific">Sphingomonas insulae</name>
    <dbReference type="NCBI Taxonomy" id="424800"/>
    <lineage>
        <taxon>Bacteria</taxon>
        <taxon>Pseudomonadati</taxon>
        <taxon>Pseudomonadota</taxon>
        <taxon>Alphaproteobacteria</taxon>
        <taxon>Sphingomonadales</taxon>
        <taxon>Sphingomonadaceae</taxon>
        <taxon>Sphingomonas</taxon>
    </lineage>
</organism>
<sequence length="81" mass="8299">MKPFDDDSASTTIGELAVENGTGAVTLSGSLEITRDKAGLKRAQALKTLADAICQELEADDLPDHVAVAAATTQAVANPFA</sequence>
<gene>
    <name evidence="1" type="ORF">GCM10009102_16400</name>
</gene>
<protein>
    <submittedName>
        <fullName evidence="1">Uncharacterized protein</fullName>
    </submittedName>
</protein>
<keyword evidence="2" id="KW-1185">Reference proteome</keyword>
<name>A0ABN1HTR7_9SPHN</name>
<accession>A0ABN1HTR7</accession>
<proteinExistence type="predicted"/>